<keyword evidence="1" id="KW-0812">Transmembrane</keyword>
<dbReference type="InterPro" id="IPR025495">
    <property type="entry name" value="DUF4386"/>
</dbReference>
<feature type="transmembrane region" description="Helical" evidence="1">
    <location>
        <begin position="124"/>
        <end position="143"/>
    </location>
</feature>
<keyword evidence="1" id="KW-1133">Transmembrane helix</keyword>
<feature type="transmembrane region" description="Helical" evidence="1">
    <location>
        <begin position="12"/>
        <end position="31"/>
    </location>
</feature>
<proteinExistence type="predicted"/>
<dbReference type="Proteomes" id="UP001059209">
    <property type="component" value="Chromosome"/>
</dbReference>
<reference evidence="2" key="1">
    <citation type="submission" date="2022-09" db="EMBL/GenBank/DDBJ databases">
        <title>Maribacter litopenaei sp. nov., isolated from the intestinal tract of the Pacific White Shrimp, Litopenaeus vannamei.</title>
        <authorList>
            <person name="Kim S.Y."/>
            <person name="Hwang C.Y."/>
        </authorList>
    </citation>
    <scope>NUCLEOTIDE SEQUENCE</scope>
    <source>
        <strain evidence="2">HL-LV01</strain>
    </source>
</reference>
<evidence type="ECO:0000313" key="2">
    <source>
        <dbReference type="EMBL" id="UWX54479.1"/>
    </source>
</evidence>
<accession>A0ABY5Y896</accession>
<evidence type="ECO:0000256" key="1">
    <source>
        <dbReference type="SAM" id="Phobius"/>
    </source>
</evidence>
<organism evidence="2 3">
    <name type="scientific">Maribacter litopenaei</name>
    <dbReference type="NCBI Taxonomy" id="2976127"/>
    <lineage>
        <taxon>Bacteria</taxon>
        <taxon>Pseudomonadati</taxon>
        <taxon>Bacteroidota</taxon>
        <taxon>Flavobacteriia</taxon>
        <taxon>Flavobacteriales</taxon>
        <taxon>Flavobacteriaceae</taxon>
        <taxon>Maribacter</taxon>
    </lineage>
</organism>
<name>A0ABY5Y896_9FLAO</name>
<keyword evidence="3" id="KW-1185">Reference proteome</keyword>
<protein>
    <submittedName>
        <fullName evidence="2">DUF4386 domain-containing protein</fullName>
    </submittedName>
</protein>
<feature type="transmembrane region" description="Helical" evidence="1">
    <location>
        <begin position="155"/>
        <end position="175"/>
    </location>
</feature>
<evidence type="ECO:0000313" key="3">
    <source>
        <dbReference type="Proteomes" id="UP001059209"/>
    </source>
</evidence>
<dbReference type="RefSeq" id="WP_260572338.1">
    <property type="nucleotide sequence ID" value="NZ_CP104205.1"/>
</dbReference>
<keyword evidence="1" id="KW-0472">Membrane</keyword>
<gene>
    <name evidence="2" type="ORF">NYZ99_16415</name>
</gene>
<dbReference type="EMBL" id="CP104205">
    <property type="protein sequence ID" value="UWX54479.1"/>
    <property type="molecule type" value="Genomic_DNA"/>
</dbReference>
<feature type="transmembrane region" description="Helical" evidence="1">
    <location>
        <begin position="58"/>
        <end position="84"/>
    </location>
</feature>
<feature type="transmembrane region" description="Helical" evidence="1">
    <location>
        <begin position="96"/>
        <end position="118"/>
    </location>
</feature>
<sequence>MKHSLTSLSTRKAASTVGVAFITSVLIVTLVDDFLLANFVIPGDTEILAKDIQSNVRLFHFAVVGYLAVLVLDTLIGIALYFVLKPANIRLAWLTSALRLLYALTLVIGIFALVFQVIDVYGYAFIKGIGYIFFALHILLLGYSVLRSVYVPKSLGGLLILASFTYIIFFVDVHLPKTFEVIIMSTMAIAELSLSISAYCKKK</sequence>
<dbReference type="Pfam" id="PF14329">
    <property type="entry name" value="DUF4386"/>
    <property type="match status" value="2"/>
</dbReference>
<feature type="transmembrane region" description="Helical" evidence="1">
    <location>
        <begin position="181"/>
        <end position="200"/>
    </location>
</feature>